<name>A0ACB0J2I9_TRIPR</name>
<keyword evidence="2" id="KW-1185">Reference proteome</keyword>
<dbReference type="EMBL" id="CASHSV030000013">
    <property type="protein sequence ID" value="CAJ2638007.1"/>
    <property type="molecule type" value="Genomic_DNA"/>
</dbReference>
<sequence>MARVKKPANKNKNDSSSSSSQSPKRSSSSSEKSGTKSSSSTSFKSLSDHENEIEVQSNPSSIPQTSQPTVVTTPAPQSPPPTTVQISEVLIGAIPITCKTVTTDIEPIQCSQTIAKTTNEVPQVTVTSTPKAKIVSSSKSTPIPPKTKKSKSVGTSKIRRSNRIASGRKPTIDEIVYSISDDDSENTPSGSPKAKSAPILQTYSKKPSSSKTKTKPSKKSESSEEEDIMIRKLKKPAPLIHEDCQQSFEIFSKKKPILPGRVYNFDDLINTDHDLTQYTNPIGWTSLFNIRETHYPNLISAFYFNAVISSEQDSIVSELKGVKIKVTEELLGKLQSVPTTGHKLYGESWFSMAGVDKNTLMAEMKTIQRSFSLSQLLVKKPKKV</sequence>
<evidence type="ECO:0000313" key="2">
    <source>
        <dbReference type="Proteomes" id="UP001177021"/>
    </source>
</evidence>
<dbReference type="Proteomes" id="UP001177021">
    <property type="component" value="Unassembled WGS sequence"/>
</dbReference>
<evidence type="ECO:0000313" key="1">
    <source>
        <dbReference type="EMBL" id="CAJ2638007.1"/>
    </source>
</evidence>
<accession>A0ACB0J2I9</accession>
<reference evidence="1" key="1">
    <citation type="submission" date="2023-10" db="EMBL/GenBank/DDBJ databases">
        <authorList>
            <person name="Rodriguez Cubillos JULIANA M."/>
            <person name="De Vega J."/>
        </authorList>
    </citation>
    <scope>NUCLEOTIDE SEQUENCE</scope>
</reference>
<protein>
    <submittedName>
        <fullName evidence="1">Uncharacterized protein</fullName>
    </submittedName>
</protein>
<proteinExistence type="predicted"/>
<comment type="caution">
    <text evidence="1">The sequence shown here is derived from an EMBL/GenBank/DDBJ whole genome shotgun (WGS) entry which is preliminary data.</text>
</comment>
<gene>
    <name evidence="1" type="ORF">MILVUS5_LOCUS8273</name>
</gene>
<organism evidence="1 2">
    <name type="scientific">Trifolium pratense</name>
    <name type="common">Red clover</name>
    <dbReference type="NCBI Taxonomy" id="57577"/>
    <lineage>
        <taxon>Eukaryota</taxon>
        <taxon>Viridiplantae</taxon>
        <taxon>Streptophyta</taxon>
        <taxon>Embryophyta</taxon>
        <taxon>Tracheophyta</taxon>
        <taxon>Spermatophyta</taxon>
        <taxon>Magnoliopsida</taxon>
        <taxon>eudicotyledons</taxon>
        <taxon>Gunneridae</taxon>
        <taxon>Pentapetalae</taxon>
        <taxon>rosids</taxon>
        <taxon>fabids</taxon>
        <taxon>Fabales</taxon>
        <taxon>Fabaceae</taxon>
        <taxon>Papilionoideae</taxon>
        <taxon>50 kb inversion clade</taxon>
        <taxon>NPAAA clade</taxon>
        <taxon>Hologalegina</taxon>
        <taxon>IRL clade</taxon>
        <taxon>Trifolieae</taxon>
        <taxon>Trifolium</taxon>
    </lineage>
</organism>